<name>A0ABV7A0E2_9PROT</name>
<evidence type="ECO:0000256" key="4">
    <source>
        <dbReference type="ARBA" id="ARBA00012568"/>
    </source>
</evidence>
<sequence>MDQARRGVRRPLYPAVTPYSTRQLPVGDGHSLHVEECGRADGLPIVILHGGPGGGASPVLRRFADPKHYRAVLFDQRGCGRSVPHAALHANTTQDLVDDMERIREALGIDRWVVLGGSWGTTLALAYARTHPDRVLGLILRGVFLCTQAELDWFYRDGTNALFPEQWEALVTRLLPSERDDIVSAYHERLQAGTRDARAEDARAWARYESALVSLLPTSPPEPRDPLRDDAIARLETHYFVNKGFFAEDGELLRDVPRFAHIPGVIIQGRYDVITPARTGWSLARAWGSKAKFEVIGDAGHSTGEPGVADAIIRAADTFARQFS</sequence>
<reference evidence="15" key="1">
    <citation type="journal article" date="2019" name="Int. J. Syst. Evol. Microbiol.">
        <title>The Global Catalogue of Microorganisms (GCM) 10K type strain sequencing project: providing services to taxonomists for standard genome sequencing and annotation.</title>
        <authorList>
            <consortium name="The Broad Institute Genomics Platform"/>
            <consortium name="The Broad Institute Genome Sequencing Center for Infectious Disease"/>
            <person name="Wu L."/>
            <person name="Ma J."/>
        </authorList>
    </citation>
    <scope>NUCLEOTIDE SEQUENCE [LARGE SCALE GENOMIC DNA]</scope>
    <source>
        <strain evidence="15">KCTC 52487</strain>
    </source>
</reference>
<dbReference type="InterPro" id="IPR000073">
    <property type="entry name" value="AB_hydrolase_1"/>
</dbReference>
<protein>
    <recommendedName>
        <fullName evidence="5 11">Proline iminopeptidase</fullName>
        <shortName evidence="11">PIP</shortName>
        <ecNumber evidence="4 11">3.4.11.5</ecNumber>
    </recommendedName>
    <alternativeName>
        <fullName evidence="10 11">Prolyl aminopeptidase</fullName>
    </alternativeName>
</protein>
<dbReference type="SUPFAM" id="SSF53474">
    <property type="entry name" value="alpha/beta-Hydrolases"/>
    <property type="match status" value="1"/>
</dbReference>
<evidence type="ECO:0000259" key="13">
    <source>
        <dbReference type="Pfam" id="PF00561"/>
    </source>
</evidence>
<keyword evidence="6 11" id="KW-0031">Aminopeptidase</keyword>
<dbReference type="InterPro" id="IPR005944">
    <property type="entry name" value="Pro_iminopeptidase"/>
</dbReference>
<evidence type="ECO:0000256" key="7">
    <source>
        <dbReference type="ARBA" id="ARBA00022490"/>
    </source>
</evidence>
<evidence type="ECO:0000256" key="1">
    <source>
        <dbReference type="ARBA" id="ARBA00001585"/>
    </source>
</evidence>
<dbReference type="PANTHER" id="PTHR43722">
    <property type="entry name" value="PROLINE IMINOPEPTIDASE"/>
    <property type="match status" value="1"/>
</dbReference>
<organism evidence="14 15">
    <name type="scientific">Hyphobacterium vulgare</name>
    <dbReference type="NCBI Taxonomy" id="1736751"/>
    <lineage>
        <taxon>Bacteria</taxon>
        <taxon>Pseudomonadati</taxon>
        <taxon>Pseudomonadota</taxon>
        <taxon>Alphaproteobacteria</taxon>
        <taxon>Maricaulales</taxon>
        <taxon>Maricaulaceae</taxon>
        <taxon>Hyphobacterium</taxon>
    </lineage>
</organism>
<dbReference type="InterPro" id="IPR029058">
    <property type="entry name" value="AB_hydrolase_fold"/>
</dbReference>
<keyword evidence="7 11" id="KW-0963">Cytoplasm</keyword>
<dbReference type="Gene3D" id="3.40.50.1820">
    <property type="entry name" value="alpha/beta hydrolase"/>
    <property type="match status" value="1"/>
</dbReference>
<evidence type="ECO:0000313" key="15">
    <source>
        <dbReference type="Proteomes" id="UP001595379"/>
    </source>
</evidence>
<evidence type="ECO:0000256" key="8">
    <source>
        <dbReference type="ARBA" id="ARBA00022670"/>
    </source>
</evidence>
<comment type="similarity">
    <text evidence="3 11 12">Belongs to the peptidase S33 family.</text>
</comment>
<feature type="domain" description="AB hydrolase-1" evidence="13">
    <location>
        <begin position="44"/>
        <end position="302"/>
    </location>
</feature>
<gene>
    <name evidence="14" type="primary">pip</name>
    <name evidence="14" type="ORF">ACFOOR_13075</name>
</gene>
<evidence type="ECO:0000256" key="12">
    <source>
        <dbReference type="RuleBase" id="RU003421"/>
    </source>
</evidence>
<comment type="caution">
    <text evidence="14">The sequence shown here is derived from an EMBL/GenBank/DDBJ whole genome shotgun (WGS) entry which is preliminary data.</text>
</comment>
<dbReference type="EMBL" id="JBHRSV010000028">
    <property type="protein sequence ID" value="MFC2927042.1"/>
    <property type="molecule type" value="Genomic_DNA"/>
</dbReference>
<dbReference type="InterPro" id="IPR002410">
    <property type="entry name" value="Peptidase_S33"/>
</dbReference>
<comment type="subcellular location">
    <subcellularLocation>
        <location evidence="2 11">Cytoplasm</location>
    </subcellularLocation>
</comment>
<comment type="catalytic activity">
    <reaction evidence="1 11 12">
        <text>Release of N-terminal proline from a peptide.</text>
        <dbReference type="EC" id="3.4.11.5"/>
    </reaction>
</comment>
<evidence type="ECO:0000313" key="14">
    <source>
        <dbReference type="EMBL" id="MFC2927042.1"/>
    </source>
</evidence>
<evidence type="ECO:0000256" key="6">
    <source>
        <dbReference type="ARBA" id="ARBA00022438"/>
    </source>
</evidence>
<evidence type="ECO:0000256" key="9">
    <source>
        <dbReference type="ARBA" id="ARBA00022801"/>
    </source>
</evidence>
<keyword evidence="15" id="KW-1185">Reference proteome</keyword>
<evidence type="ECO:0000256" key="3">
    <source>
        <dbReference type="ARBA" id="ARBA00010088"/>
    </source>
</evidence>
<dbReference type="EC" id="3.4.11.5" evidence="4 11"/>
<evidence type="ECO:0000256" key="5">
    <source>
        <dbReference type="ARBA" id="ARBA00021843"/>
    </source>
</evidence>
<keyword evidence="8 11" id="KW-0645">Protease</keyword>
<proteinExistence type="inferred from homology"/>
<evidence type="ECO:0000256" key="10">
    <source>
        <dbReference type="ARBA" id="ARBA00029605"/>
    </source>
</evidence>
<accession>A0ABV7A0E2</accession>
<dbReference type="PRINTS" id="PR00793">
    <property type="entry name" value="PROAMNOPTASE"/>
</dbReference>
<keyword evidence="9 11" id="KW-0378">Hydrolase</keyword>
<dbReference type="Pfam" id="PF00561">
    <property type="entry name" value="Abhydrolase_1"/>
    <property type="match status" value="1"/>
</dbReference>
<dbReference type="PIRSF" id="PIRSF006431">
    <property type="entry name" value="Pept_S33"/>
    <property type="match status" value="1"/>
</dbReference>
<dbReference type="RefSeq" id="WP_343163034.1">
    <property type="nucleotide sequence ID" value="NZ_JBHRSV010000028.1"/>
</dbReference>
<dbReference type="NCBIfam" id="TIGR01249">
    <property type="entry name" value="pro_imino_pep_1"/>
    <property type="match status" value="1"/>
</dbReference>
<dbReference type="GO" id="GO:0004177">
    <property type="term" value="F:aminopeptidase activity"/>
    <property type="evidence" value="ECO:0007669"/>
    <property type="project" value="UniProtKB-KW"/>
</dbReference>
<evidence type="ECO:0000256" key="2">
    <source>
        <dbReference type="ARBA" id="ARBA00004496"/>
    </source>
</evidence>
<dbReference type="Proteomes" id="UP001595379">
    <property type="component" value="Unassembled WGS sequence"/>
</dbReference>
<evidence type="ECO:0000256" key="11">
    <source>
        <dbReference type="PIRNR" id="PIRNR006431"/>
    </source>
</evidence>
<dbReference type="PANTHER" id="PTHR43722:SF1">
    <property type="entry name" value="PROLINE IMINOPEPTIDASE"/>
    <property type="match status" value="1"/>
</dbReference>